<dbReference type="Proteomes" id="UP000753961">
    <property type="component" value="Unassembled WGS sequence"/>
</dbReference>
<dbReference type="PROSITE" id="PS50005">
    <property type="entry name" value="TPR"/>
    <property type="match status" value="2"/>
</dbReference>
<dbReference type="InterPro" id="IPR019734">
    <property type="entry name" value="TPR_rpt"/>
</dbReference>
<feature type="coiled-coil region" evidence="4">
    <location>
        <begin position="193"/>
        <end position="220"/>
    </location>
</feature>
<feature type="repeat" description="TPR" evidence="3">
    <location>
        <begin position="77"/>
        <end position="110"/>
    </location>
</feature>
<dbReference type="Gene3D" id="1.25.40.10">
    <property type="entry name" value="Tetratricopeptide repeat domain"/>
    <property type="match status" value="2"/>
</dbReference>
<name>A0A953HRS0_9BACT</name>
<dbReference type="Pfam" id="PF13181">
    <property type="entry name" value="TPR_8"/>
    <property type="match status" value="1"/>
</dbReference>
<protein>
    <recommendedName>
        <fullName evidence="8">Tetratricopeptide repeat-containing protein</fullName>
    </recommendedName>
</protein>
<reference evidence="6" key="1">
    <citation type="submission" date="2021-06" db="EMBL/GenBank/DDBJ databases">
        <title>44 bacteria genomes isolated from Dapeng, Shenzhen.</title>
        <authorList>
            <person name="Zheng W."/>
            <person name="Yu S."/>
            <person name="Huang Y."/>
        </authorList>
    </citation>
    <scope>NUCLEOTIDE SEQUENCE</scope>
    <source>
        <strain evidence="6">DP5N28-2</strain>
    </source>
</reference>
<evidence type="ECO:0000256" key="2">
    <source>
        <dbReference type="ARBA" id="ARBA00022803"/>
    </source>
</evidence>
<evidence type="ECO:0000256" key="3">
    <source>
        <dbReference type="PROSITE-ProRule" id="PRU00339"/>
    </source>
</evidence>
<keyword evidence="7" id="KW-1185">Reference proteome</keyword>
<evidence type="ECO:0000256" key="4">
    <source>
        <dbReference type="SAM" id="Coils"/>
    </source>
</evidence>
<feature type="repeat" description="TPR" evidence="3">
    <location>
        <begin position="30"/>
        <end position="63"/>
    </location>
</feature>
<keyword evidence="1" id="KW-0677">Repeat</keyword>
<keyword evidence="2 3" id="KW-0802">TPR repeat</keyword>
<dbReference type="SMART" id="SM00028">
    <property type="entry name" value="TPR"/>
    <property type="match status" value="3"/>
</dbReference>
<evidence type="ECO:0000313" key="6">
    <source>
        <dbReference type="EMBL" id="MBY5957170.1"/>
    </source>
</evidence>
<dbReference type="PANTHER" id="PTHR44858">
    <property type="entry name" value="TETRATRICOPEPTIDE REPEAT PROTEIN 6"/>
    <property type="match status" value="1"/>
</dbReference>
<accession>A0A953HRS0</accession>
<dbReference type="EMBL" id="JAHVHU010000004">
    <property type="protein sequence ID" value="MBY5957170.1"/>
    <property type="molecule type" value="Genomic_DNA"/>
</dbReference>
<feature type="signal peptide" evidence="5">
    <location>
        <begin position="1"/>
        <end position="24"/>
    </location>
</feature>
<gene>
    <name evidence="6" type="ORF">KUV50_03420</name>
</gene>
<proteinExistence type="predicted"/>
<evidence type="ECO:0000256" key="5">
    <source>
        <dbReference type="SAM" id="SignalP"/>
    </source>
</evidence>
<evidence type="ECO:0008006" key="8">
    <source>
        <dbReference type="Google" id="ProtNLM"/>
    </source>
</evidence>
<dbReference type="InterPro" id="IPR050498">
    <property type="entry name" value="Ycf3"/>
</dbReference>
<organism evidence="6 7">
    <name type="scientific">Membranihabitans marinus</name>
    <dbReference type="NCBI Taxonomy" id="1227546"/>
    <lineage>
        <taxon>Bacteria</taxon>
        <taxon>Pseudomonadati</taxon>
        <taxon>Bacteroidota</taxon>
        <taxon>Saprospiria</taxon>
        <taxon>Saprospirales</taxon>
        <taxon>Saprospiraceae</taxon>
        <taxon>Membranihabitans</taxon>
    </lineage>
</organism>
<evidence type="ECO:0000313" key="7">
    <source>
        <dbReference type="Proteomes" id="UP000753961"/>
    </source>
</evidence>
<keyword evidence="5" id="KW-0732">Signal</keyword>
<keyword evidence="4" id="KW-0175">Coiled coil</keyword>
<dbReference type="InterPro" id="IPR011990">
    <property type="entry name" value="TPR-like_helical_dom_sf"/>
</dbReference>
<dbReference type="SUPFAM" id="SSF48452">
    <property type="entry name" value="TPR-like"/>
    <property type="match status" value="1"/>
</dbReference>
<dbReference type="RefSeq" id="WP_222578693.1">
    <property type="nucleotide sequence ID" value="NZ_JAHVHU010000004.1"/>
</dbReference>
<feature type="chain" id="PRO_5037393969" description="Tetratricopeptide repeat-containing protein" evidence="5">
    <location>
        <begin position="25"/>
        <end position="267"/>
    </location>
</feature>
<dbReference type="AlphaFoldDB" id="A0A953HRS0"/>
<dbReference type="PANTHER" id="PTHR44858:SF1">
    <property type="entry name" value="UDP-N-ACETYLGLUCOSAMINE--PEPTIDE N-ACETYLGLUCOSAMINYLTRANSFERASE SPINDLY-RELATED"/>
    <property type="match status" value="1"/>
</dbReference>
<comment type="caution">
    <text evidence="6">The sequence shown here is derived from an EMBL/GenBank/DDBJ whole genome shotgun (WGS) entry which is preliminary data.</text>
</comment>
<evidence type="ECO:0000256" key="1">
    <source>
        <dbReference type="ARBA" id="ARBA00022737"/>
    </source>
</evidence>
<sequence>MKLGFKLWSMVVLATMLCTAPVWSQEDASPASLYNDGVAALKGKEYDKALDLFTKALEKADPEEDKKIVSLAERNGAIAAYYAGRKARRADKIDESIELYNKGIEMNPDFYGNYSGKAMAMNTKGDDTAAMNAFIMGSQAAKKSKKEDKATDLMNKATIFVSKAYTSDDWDKTIEMGNAYLEHGESADVQFYIARALTKKNKLKEALEHANKAIELAEGGEEGRNYFAQAEIYEAMGNAAAAVAAYKKVPSGTYGQMAKYKIEQMAN</sequence>